<keyword evidence="1" id="KW-0732">Signal</keyword>
<organism evidence="2 3">
    <name type="scientific">Ambispora leptoticha</name>
    <dbReference type="NCBI Taxonomy" id="144679"/>
    <lineage>
        <taxon>Eukaryota</taxon>
        <taxon>Fungi</taxon>
        <taxon>Fungi incertae sedis</taxon>
        <taxon>Mucoromycota</taxon>
        <taxon>Glomeromycotina</taxon>
        <taxon>Glomeromycetes</taxon>
        <taxon>Archaeosporales</taxon>
        <taxon>Ambisporaceae</taxon>
        <taxon>Ambispora</taxon>
    </lineage>
</organism>
<dbReference type="Proteomes" id="UP000789508">
    <property type="component" value="Unassembled WGS sequence"/>
</dbReference>
<comment type="caution">
    <text evidence="2">The sequence shown here is derived from an EMBL/GenBank/DDBJ whole genome shotgun (WGS) entry which is preliminary data.</text>
</comment>
<dbReference type="AlphaFoldDB" id="A0A9N9D587"/>
<dbReference type="PANTHER" id="PTHR37475:SF1">
    <property type="entry name" value="ZYGOTE-SPECIFIC PROTEIN"/>
    <property type="match status" value="1"/>
</dbReference>
<dbReference type="EMBL" id="CAJVPS010006574">
    <property type="protein sequence ID" value="CAG8626826.1"/>
    <property type="molecule type" value="Genomic_DNA"/>
</dbReference>
<evidence type="ECO:0000313" key="2">
    <source>
        <dbReference type="EMBL" id="CAG8626826.1"/>
    </source>
</evidence>
<keyword evidence="3" id="KW-1185">Reference proteome</keyword>
<evidence type="ECO:0000256" key="1">
    <source>
        <dbReference type="SAM" id="SignalP"/>
    </source>
</evidence>
<dbReference type="OrthoDB" id="10063670at2759"/>
<reference evidence="2" key="1">
    <citation type="submission" date="2021-06" db="EMBL/GenBank/DDBJ databases">
        <authorList>
            <person name="Kallberg Y."/>
            <person name="Tangrot J."/>
            <person name="Rosling A."/>
        </authorList>
    </citation>
    <scope>NUCLEOTIDE SEQUENCE</scope>
    <source>
        <strain evidence="2">FL130A</strain>
    </source>
</reference>
<proteinExistence type="predicted"/>
<protein>
    <submittedName>
        <fullName evidence="2">14487_t:CDS:1</fullName>
    </submittedName>
</protein>
<sequence length="85" mass="8717">MNSKQQKFFTLLVLLCAIHSTYAGPLTYAACQTACNLGRDSCYALAGFVSGTVFVGLAPPAILACNAVQGFCIASCAGLLSAPIP</sequence>
<name>A0A9N9D587_9GLOM</name>
<evidence type="ECO:0000313" key="3">
    <source>
        <dbReference type="Proteomes" id="UP000789508"/>
    </source>
</evidence>
<accession>A0A9N9D587</accession>
<dbReference type="PANTHER" id="PTHR37475">
    <property type="entry name" value="ZYGOTE-SPECIFIC CLASS V COPY B GENE PROTEIN"/>
    <property type="match status" value="1"/>
</dbReference>
<feature type="signal peptide" evidence="1">
    <location>
        <begin position="1"/>
        <end position="23"/>
    </location>
</feature>
<gene>
    <name evidence="2" type="ORF">ALEPTO_LOCUS9197</name>
</gene>
<feature type="chain" id="PRO_5040437062" evidence="1">
    <location>
        <begin position="24"/>
        <end position="85"/>
    </location>
</feature>